<evidence type="ECO:0000313" key="13">
    <source>
        <dbReference type="EMBL" id="RWY33515.1"/>
    </source>
</evidence>
<evidence type="ECO:0000256" key="10">
    <source>
        <dbReference type="ARBA" id="ARBA00023237"/>
    </source>
</evidence>
<dbReference type="GO" id="GO:0009279">
    <property type="term" value="C:cell outer membrane"/>
    <property type="evidence" value="ECO:0007669"/>
    <property type="project" value="UniProtKB-SubCell"/>
</dbReference>
<keyword evidence="9" id="KW-0472">Membrane</keyword>
<name>A0A451GG11_9RHOB</name>
<comment type="similarity">
    <text evidence="3">Belongs to the autotransporter-2 (AT-2) (TC 1.B.40) family.</text>
</comment>
<feature type="domain" description="Trimeric autotransporter adhesin YadA-like C-terminal membrane anchor" evidence="11">
    <location>
        <begin position="226"/>
        <end position="282"/>
    </location>
</feature>
<keyword evidence="14" id="KW-1185">Reference proteome</keyword>
<keyword evidence="8" id="KW-0653">Protein transport</keyword>
<evidence type="ECO:0000256" key="7">
    <source>
        <dbReference type="ARBA" id="ARBA00022729"/>
    </source>
</evidence>
<evidence type="ECO:0000259" key="11">
    <source>
        <dbReference type="Pfam" id="PF03895"/>
    </source>
</evidence>
<dbReference type="GO" id="GO:0009986">
    <property type="term" value="C:cell surface"/>
    <property type="evidence" value="ECO:0007669"/>
    <property type="project" value="UniProtKB-SubCell"/>
</dbReference>
<keyword evidence="5" id="KW-1134">Transmembrane beta strand</keyword>
<accession>A0A451GG11</accession>
<dbReference type="EMBL" id="SBLC01000141">
    <property type="protein sequence ID" value="RWY33515.1"/>
    <property type="molecule type" value="Genomic_DNA"/>
</dbReference>
<evidence type="ECO:0008006" key="15">
    <source>
        <dbReference type="Google" id="ProtNLM"/>
    </source>
</evidence>
<evidence type="ECO:0000256" key="2">
    <source>
        <dbReference type="ARBA" id="ARBA00004442"/>
    </source>
</evidence>
<dbReference type="OrthoDB" id="1632057at2"/>
<reference evidence="13 14" key="1">
    <citation type="journal article" date="2015" name="Int. J. Syst. Evol. Microbiol.">
        <title>Gemmobacter intermedius sp. nov., isolated from a white stork (Ciconia ciconia).</title>
        <authorList>
            <person name="Kampfer P."/>
            <person name="Jerzak L."/>
            <person name="Wilharm G."/>
            <person name="Golke J."/>
            <person name="Busse H.J."/>
            <person name="Glaeser S.P."/>
        </authorList>
    </citation>
    <scope>NUCLEOTIDE SEQUENCE [LARGE SCALE GENOMIC DNA]</scope>
    <source>
        <strain evidence="13 14">119/4</strain>
    </source>
</reference>
<dbReference type="Proteomes" id="UP000287168">
    <property type="component" value="Unassembled WGS sequence"/>
</dbReference>
<evidence type="ECO:0000256" key="6">
    <source>
        <dbReference type="ARBA" id="ARBA00022692"/>
    </source>
</evidence>
<keyword evidence="7" id="KW-0732">Signal</keyword>
<keyword evidence="6" id="KW-0812">Transmembrane</keyword>
<dbReference type="GO" id="GO:0015031">
    <property type="term" value="P:protein transport"/>
    <property type="evidence" value="ECO:0007669"/>
    <property type="project" value="UniProtKB-KW"/>
</dbReference>
<feature type="domain" description="Trimeric autotransporter adhesin YadA-like stalk" evidence="12">
    <location>
        <begin position="183"/>
        <end position="213"/>
    </location>
</feature>
<evidence type="ECO:0000256" key="4">
    <source>
        <dbReference type="ARBA" id="ARBA00022448"/>
    </source>
</evidence>
<dbReference type="InterPro" id="IPR005594">
    <property type="entry name" value="YadA_C"/>
</dbReference>
<evidence type="ECO:0000256" key="5">
    <source>
        <dbReference type="ARBA" id="ARBA00022452"/>
    </source>
</evidence>
<dbReference type="Pfam" id="PF03895">
    <property type="entry name" value="YadA_anchor"/>
    <property type="match status" value="1"/>
</dbReference>
<evidence type="ECO:0000256" key="3">
    <source>
        <dbReference type="ARBA" id="ARBA00005848"/>
    </source>
</evidence>
<organism evidence="13 14">
    <name type="scientific">Falsigemmobacter intermedius</name>
    <dbReference type="NCBI Taxonomy" id="1553448"/>
    <lineage>
        <taxon>Bacteria</taxon>
        <taxon>Pseudomonadati</taxon>
        <taxon>Pseudomonadota</taxon>
        <taxon>Alphaproteobacteria</taxon>
        <taxon>Rhodobacterales</taxon>
        <taxon>Paracoccaceae</taxon>
        <taxon>Falsigemmobacter</taxon>
    </lineage>
</organism>
<evidence type="ECO:0000259" key="12">
    <source>
        <dbReference type="Pfam" id="PF05662"/>
    </source>
</evidence>
<gene>
    <name evidence="13" type="ORF">EP867_19630</name>
</gene>
<evidence type="ECO:0000256" key="1">
    <source>
        <dbReference type="ARBA" id="ARBA00004241"/>
    </source>
</evidence>
<dbReference type="SUPFAM" id="SSF54523">
    <property type="entry name" value="Pili subunits"/>
    <property type="match status" value="1"/>
</dbReference>
<keyword evidence="10" id="KW-0998">Cell outer membrane</keyword>
<proteinExistence type="inferred from homology"/>
<evidence type="ECO:0000256" key="9">
    <source>
        <dbReference type="ARBA" id="ARBA00023136"/>
    </source>
</evidence>
<keyword evidence="4" id="KW-0813">Transport</keyword>
<dbReference type="InterPro" id="IPR045584">
    <property type="entry name" value="Pilin-like"/>
</dbReference>
<comment type="caution">
    <text evidence="13">The sequence shown here is derived from an EMBL/GenBank/DDBJ whole genome shotgun (WGS) entry which is preliminary data.</text>
</comment>
<sequence>MPPLLGKSTYPGCSDCRNHLSVGGDLSVDGQTSTNGLDNTGLLANDGDITNTGNIQTDTLTVDANATVGGTLEVTGATTLQSTLLVEGATTINNTLLVSTGETTFDVNGTSANLTVDDGTNASSLAVTSTTVSLTNNGSGMTSSSGATTVTGTTQTTITGGTTSMLVSNSGVNFSGAGGAPVRLSGVADGVAPFDAVNVRQLEQMDRRLSAGIAGTMAMTQLPTISAGESSSFGIAFGHYNSQSALAMGGAVRVTDSMTVRGALQHSSAGGTGGAVGLGWSW</sequence>
<protein>
    <recommendedName>
        <fullName evidence="15">Trimeric autotransporter adhesin YadA-like C-terminal membrane anchor domain-containing protein</fullName>
    </recommendedName>
</protein>
<dbReference type="RefSeq" id="WP_128491097.1">
    <property type="nucleotide sequence ID" value="NZ_JBHRVN010000006.1"/>
</dbReference>
<dbReference type="Pfam" id="PF05662">
    <property type="entry name" value="YadA_stalk"/>
    <property type="match status" value="1"/>
</dbReference>
<comment type="subcellular location">
    <subcellularLocation>
        <location evidence="2">Cell outer membrane</location>
    </subcellularLocation>
    <subcellularLocation>
        <location evidence="1">Cell surface</location>
    </subcellularLocation>
</comment>
<dbReference type="AlphaFoldDB" id="A0A451GG11"/>
<evidence type="ECO:0000256" key="8">
    <source>
        <dbReference type="ARBA" id="ARBA00022927"/>
    </source>
</evidence>
<evidence type="ECO:0000313" key="14">
    <source>
        <dbReference type="Proteomes" id="UP000287168"/>
    </source>
</evidence>
<dbReference type="Gene3D" id="3.30.1300.30">
    <property type="entry name" value="GSPII I/J protein-like"/>
    <property type="match status" value="1"/>
</dbReference>
<dbReference type="InterPro" id="IPR008635">
    <property type="entry name" value="Coiled_stalk_dom"/>
</dbReference>